<dbReference type="InterPro" id="IPR014710">
    <property type="entry name" value="RmlC-like_jellyroll"/>
</dbReference>
<accession>A0A9P0PRY0</accession>
<dbReference type="SUPFAM" id="SSF51206">
    <property type="entry name" value="cAMP-binding domain-like"/>
    <property type="match status" value="1"/>
</dbReference>
<feature type="transmembrane region" description="Helical" evidence="2">
    <location>
        <begin position="229"/>
        <end position="254"/>
    </location>
</feature>
<dbReference type="InterPro" id="IPR000595">
    <property type="entry name" value="cNMP-bd_dom"/>
</dbReference>
<dbReference type="GO" id="GO:0003254">
    <property type="term" value="P:regulation of membrane depolarization"/>
    <property type="evidence" value="ECO:0007669"/>
    <property type="project" value="TreeGrafter"/>
</dbReference>
<dbReference type="Pfam" id="PF00027">
    <property type="entry name" value="cNMP_binding"/>
    <property type="match status" value="1"/>
</dbReference>
<evidence type="ECO:0000256" key="1">
    <source>
        <dbReference type="SAM" id="MobiDB-lite"/>
    </source>
</evidence>
<sequence>MADWKIPKHHCVIHTADDDDLFGDRVYMNCWERLRAKWMSLIIVAESPLSDKVFKSKATLRRERIKQLESDHPYVIHPLSKFRAWYGVYQLLLYLCLILSNTIDGAFSHRLYHKKLSSVKIAMILEVLALIDMIMIFNTGYIIADKNTVEMRPRRIAKHYVRSPYFLCDLASSIPKNIPYLFVRDEYQLYPDWVLGIFCLLLFSRMIRIVTFIQLLYRSAEYFECSSKSLLFVLTCAFITFISIHFMACMQFAVPRFATRYFVKHEERNAWIHNENVDSTEKSFISKYVICFFKSSAYILGVYLPLFIHYRSEEYVLAIATYLTGKLLCGAVWVVLAIYLLTRKAMQIRFFELTNQLEAYIDEKKFPSDLGNKLLDYYTFKYQRKFINEQKILGLLSDNLKRDVRTHICKKLVKSITTFNDLREYDIDELVSKLVPQIYLPMETIVRSGSVADGCYIISSGTVALYTHSGKEVYHLQDGALFGEISLLIRDQETVLATVIAIETSQVYKFLKRDLERFLKAHKQIAQFLIKRAEKKKRMLAKFEKEARRMLFEQTYKTTNNPGDEHEAYVEQGEQELKQ</sequence>
<gene>
    <name evidence="4" type="ORF">ACAOBT_LOCUS20291</name>
</gene>
<feature type="compositionally biased region" description="Basic and acidic residues" evidence="1">
    <location>
        <begin position="563"/>
        <end position="579"/>
    </location>
</feature>
<evidence type="ECO:0000256" key="2">
    <source>
        <dbReference type="SAM" id="Phobius"/>
    </source>
</evidence>
<feature type="transmembrane region" description="Helical" evidence="2">
    <location>
        <begin position="288"/>
        <end position="310"/>
    </location>
</feature>
<evidence type="ECO:0000313" key="5">
    <source>
        <dbReference type="Proteomes" id="UP001152888"/>
    </source>
</evidence>
<dbReference type="PROSITE" id="PS50042">
    <property type="entry name" value="CNMP_BINDING_3"/>
    <property type="match status" value="1"/>
</dbReference>
<keyword evidence="5" id="KW-1185">Reference proteome</keyword>
<dbReference type="CDD" id="cd00038">
    <property type="entry name" value="CAP_ED"/>
    <property type="match status" value="1"/>
</dbReference>
<dbReference type="PANTHER" id="PTHR45689">
    <property type="entry name" value="I[[H]] CHANNEL, ISOFORM E"/>
    <property type="match status" value="1"/>
</dbReference>
<reference evidence="4" key="1">
    <citation type="submission" date="2022-03" db="EMBL/GenBank/DDBJ databases">
        <authorList>
            <person name="Sayadi A."/>
        </authorList>
    </citation>
    <scope>NUCLEOTIDE SEQUENCE</scope>
</reference>
<protein>
    <recommendedName>
        <fullName evidence="3">Cyclic nucleotide-binding domain-containing protein</fullName>
    </recommendedName>
</protein>
<dbReference type="OrthoDB" id="2021138at2759"/>
<dbReference type="SMART" id="SM00100">
    <property type="entry name" value="cNMP"/>
    <property type="match status" value="1"/>
</dbReference>
<dbReference type="AlphaFoldDB" id="A0A9P0PRY0"/>
<dbReference type="GO" id="GO:0035725">
    <property type="term" value="P:sodium ion transmembrane transport"/>
    <property type="evidence" value="ECO:0007669"/>
    <property type="project" value="TreeGrafter"/>
</dbReference>
<dbReference type="Gene3D" id="2.60.120.10">
    <property type="entry name" value="Jelly Rolls"/>
    <property type="match status" value="1"/>
</dbReference>
<proteinExistence type="predicted"/>
<dbReference type="Proteomes" id="UP001152888">
    <property type="component" value="Unassembled WGS sequence"/>
</dbReference>
<dbReference type="EMBL" id="CAKOFQ010007115">
    <property type="protein sequence ID" value="CAH1991470.1"/>
    <property type="molecule type" value="Genomic_DNA"/>
</dbReference>
<feature type="transmembrane region" description="Helical" evidence="2">
    <location>
        <begin position="193"/>
        <end position="217"/>
    </location>
</feature>
<feature type="transmembrane region" description="Helical" evidence="2">
    <location>
        <begin position="123"/>
        <end position="144"/>
    </location>
</feature>
<evidence type="ECO:0000259" key="3">
    <source>
        <dbReference type="PROSITE" id="PS50042"/>
    </source>
</evidence>
<comment type="caution">
    <text evidence="4">The sequence shown here is derived from an EMBL/GenBank/DDBJ whole genome shotgun (WGS) entry which is preliminary data.</text>
</comment>
<keyword evidence="2" id="KW-0812">Transmembrane</keyword>
<evidence type="ECO:0000313" key="4">
    <source>
        <dbReference type="EMBL" id="CAH1991470.1"/>
    </source>
</evidence>
<dbReference type="Gene3D" id="1.10.287.630">
    <property type="entry name" value="Helix hairpin bin"/>
    <property type="match status" value="1"/>
</dbReference>
<dbReference type="PANTHER" id="PTHR45689:SF14">
    <property type="entry name" value="CYCLIC NUCLEOTIDE-GATED CATION CHANNEL SUBUNIT A-LIKE PROTEIN"/>
    <property type="match status" value="1"/>
</dbReference>
<dbReference type="GO" id="GO:0098855">
    <property type="term" value="C:HCN channel complex"/>
    <property type="evidence" value="ECO:0007669"/>
    <property type="project" value="TreeGrafter"/>
</dbReference>
<dbReference type="GO" id="GO:0005249">
    <property type="term" value="F:voltage-gated potassium channel activity"/>
    <property type="evidence" value="ECO:0007669"/>
    <property type="project" value="TreeGrafter"/>
</dbReference>
<keyword evidence="2" id="KW-1133">Transmembrane helix</keyword>
<dbReference type="InterPro" id="IPR051413">
    <property type="entry name" value="K/Na_HCN_channel"/>
</dbReference>
<feature type="region of interest" description="Disordered" evidence="1">
    <location>
        <begin position="557"/>
        <end position="579"/>
    </location>
</feature>
<feature type="domain" description="Cyclic nucleotide-binding" evidence="3">
    <location>
        <begin position="418"/>
        <end position="536"/>
    </location>
</feature>
<feature type="transmembrane region" description="Helical" evidence="2">
    <location>
        <begin position="316"/>
        <end position="341"/>
    </location>
</feature>
<name>A0A9P0PRY0_ACAOB</name>
<keyword evidence="2" id="KW-0472">Membrane</keyword>
<feature type="transmembrane region" description="Helical" evidence="2">
    <location>
        <begin position="84"/>
        <end position="103"/>
    </location>
</feature>
<organism evidence="4 5">
    <name type="scientific">Acanthoscelides obtectus</name>
    <name type="common">Bean weevil</name>
    <name type="synonym">Bruchus obtectus</name>
    <dbReference type="NCBI Taxonomy" id="200917"/>
    <lineage>
        <taxon>Eukaryota</taxon>
        <taxon>Metazoa</taxon>
        <taxon>Ecdysozoa</taxon>
        <taxon>Arthropoda</taxon>
        <taxon>Hexapoda</taxon>
        <taxon>Insecta</taxon>
        <taxon>Pterygota</taxon>
        <taxon>Neoptera</taxon>
        <taxon>Endopterygota</taxon>
        <taxon>Coleoptera</taxon>
        <taxon>Polyphaga</taxon>
        <taxon>Cucujiformia</taxon>
        <taxon>Chrysomeloidea</taxon>
        <taxon>Chrysomelidae</taxon>
        <taxon>Bruchinae</taxon>
        <taxon>Bruchini</taxon>
        <taxon>Acanthoscelides</taxon>
    </lineage>
</organism>
<dbReference type="InterPro" id="IPR018490">
    <property type="entry name" value="cNMP-bd_dom_sf"/>
</dbReference>